<keyword evidence="1" id="KW-0732">Signal</keyword>
<name>A0ABS4E311_9HYPH</name>
<reference evidence="2 3" key="1">
    <citation type="submission" date="2021-03" db="EMBL/GenBank/DDBJ databases">
        <title>Genomic Encyclopedia of Type Strains, Phase IV (KMG-IV): sequencing the most valuable type-strain genomes for metagenomic binning, comparative biology and taxonomic classification.</title>
        <authorList>
            <person name="Goeker M."/>
        </authorList>
    </citation>
    <scope>NUCLEOTIDE SEQUENCE [LARGE SCALE GENOMIC DNA]</scope>
    <source>
        <strain evidence="2 3">DSM 21600</strain>
    </source>
</reference>
<dbReference type="Proteomes" id="UP000759443">
    <property type="component" value="Unassembled WGS sequence"/>
</dbReference>
<protein>
    <submittedName>
        <fullName evidence="2">Uncharacterized protein</fullName>
    </submittedName>
</protein>
<keyword evidence="3" id="KW-1185">Reference proteome</keyword>
<proteinExistence type="predicted"/>
<feature type="signal peptide" evidence="1">
    <location>
        <begin position="1"/>
        <end position="24"/>
    </location>
</feature>
<gene>
    <name evidence="2" type="ORF">J2Z17_003770</name>
</gene>
<organism evidence="2 3">
    <name type="scientific">Rhizobium halophytocola</name>
    <dbReference type="NCBI Taxonomy" id="735519"/>
    <lineage>
        <taxon>Bacteria</taxon>
        <taxon>Pseudomonadati</taxon>
        <taxon>Pseudomonadota</taxon>
        <taxon>Alphaproteobacteria</taxon>
        <taxon>Hyphomicrobiales</taxon>
        <taxon>Rhizobiaceae</taxon>
        <taxon>Rhizobium/Agrobacterium group</taxon>
        <taxon>Rhizobium</taxon>
    </lineage>
</organism>
<sequence length="105" mass="11152">MSYIAKIALAGMLATSSLSGVAMAQTAMDDNVTVIRIDSLDKDSDKQDFQRLSLIANDPAQMQQAQAMVTQDPALSAELQSESVQMENVVAVETAADGGKVVYVK</sequence>
<comment type="caution">
    <text evidence="2">The sequence shown here is derived from an EMBL/GenBank/DDBJ whole genome shotgun (WGS) entry which is preliminary data.</text>
</comment>
<dbReference type="RefSeq" id="WP_209947160.1">
    <property type="nucleotide sequence ID" value="NZ_JAGGJU010000011.1"/>
</dbReference>
<evidence type="ECO:0000313" key="3">
    <source>
        <dbReference type="Proteomes" id="UP000759443"/>
    </source>
</evidence>
<evidence type="ECO:0000256" key="1">
    <source>
        <dbReference type="SAM" id="SignalP"/>
    </source>
</evidence>
<evidence type="ECO:0000313" key="2">
    <source>
        <dbReference type="EMBL" id="MBP1852313.1"/>
    </source>
</evidence>
<dbReference type="EMBL" id="JAGGJU010000011">
    <property type="protein sequence ID" value="MBP1852313.1"/>
    <property type="molecule type" value="Genomic_DNA"/>
</dbReference>
<feature type="chain" id="PRO_5046188892" evidence="1">
    <location>
        <begin position="25"/>
        <end position="105"/>
    </location>
</feature>
<accession>A0ABS4E311</accession>